<dbReference type="AlphaFoldDB" id="A0A2S5B090"/>
<keyword evidence="7" id="KW-1208">Phospholipid metabolism</keyword>
<sequence>MERRVSSAAATRPRTDENVYLFVPNLIACEEGDWQGINHDGGNAAPARPLGLAHDSSRAARLAPDHVGASPLTGRGRSELPGYTRVILGAAALTYMTTHPKFCTVAYCISALLDAVDGMAARALGQTSKFGAILDMVTDRCMTSCLLCFLASAYPRFALLFQFLISLDFSSHYIHMYASISSGSRSHKTVTKEQSWILWSYYNNSNTLFIFCAANELFFVALYVLANYDKPLLSSLTILPPAVVRFILTLPVPVIRAIEKVSWPLVVAAVTSPIMVGKQIINVVQFCKAAKMLTESDQEDRYAAQHAKKQ</sequence>
<evidence type="ECO:0000313" key="10">
    <source>
        <dbReference type="EMBL" id="POY70198.1"/>
    </source>
</evidence>
<evidence type="ECO:0000256" key="5">
    <source>
        <dbReference type="ARBA" id="ARBA00023098"/>
    </source>
</evidence>
<keyword evidence="3 9" id="KW-0812">Transmembrane</keyword>
<dbReference type="GO" id="GO:0006661">
    <property type="term" value="P:phosphatidylinositol biosynthetic process"/>
    <property type="evidence" value="ECO:0007669"/>
    <property type="project" value="TreeGrafter"/>
</dbReference>
<organism evidence="10 11">
    <name type="scientific">Rhodotorula taiwanensis</name>
    <dbReference type="NCBI Taxonomy" id="741276"/>
    <lineage>
        <taxon>Eukaryota</taxon>
        <taxon>Fungi</taxon>
        <taxon>Dikarya</taxon>
        <taxon>Basidiomycota</taxon>
        <taxon>Pucciniomycotina</taxon>
        <taxon>Microbotryomycetes</taxon>
        <taxon>Sporidiobolales</taxon>
        <taxon>Sporidiobolaceae</taxon>
        <taxon>Rhodotorula</taxon>
    </lineage>
</organism>
<comment type="subcellular location">
    <subcellularLocation>
        <location evidence="1">Membrane</location>
        <topology evidence="1">Multi-pass membrane protein</topology>
    </subcellularLocation>
</comment>
<keyword evidence="4 9" id="KW-1133">Transmembrane helix</keyword>
<protein>
    <recommendedName>
        <fullName evidence="12">CDP-diacylglycerol--inositol 3-phosphatidyltransferase</fullName>
    </recommendedName>
</protein>
<dbReference type="Proteomes" id="UP000237144">
    <property type="component" value="Unassembled WGS sequence"/>
</dbReference>
<evidence type="ECO:0000256" key="7">
    <source>
        <dbReference type="ARBA" id="ARBA00023264"/>
    </source>
</evidence>
<accession>A0A2S5B090</accession>
<dbReference type="Gene3D" id="1.20.120.1760">
    <property type="match status" value="1"/>
</dbReference>
<dbReference type="GO" id="GO:0003881">
    <property type="term" value="F:CDP-diacylglycerol-inositol 3-phosphatidyltransferase activity"/>
    <property type="evidence" value="ECO:0007669"/>
    <property type="project" value="TreeGrafter"/>
</dbReference>
<proteinExistence type="inferred from homology"/>
<dbReference type="InterPro" id="IPR000462">
    <property type="entry name" value="CDP-OH_P_trans"/>
</dbReference>
<keyword evidence="6 9" id="KW-0472">Membrane</keyword>
<dbReference type="InterPro" id="IPR048254">
    <property type="entry name" value="CDP_ALCOHOL_P_TRANSF_CS"/>
</dbReference>
<evidence type="ECO:0000256" key="8">
    <source>
        <dbReference type="RuleBase" id="RU003750"/>
    </source>
</evidence>
<evidence type="ECO:0000256" key="2">
    <source>
        <dbReference type="ARBA" id="ARBA00022679"/>
    </source>
</evidence>
<evidence type="ECO:0000256" key="9">
    <source>
        <dbReference type="SAM" id="Phobius"/>
    </source>
</evidence>
<dbReference type="InterPro" id="IPR043130">
    <property type="entry name" value="CDP-OH_PTrfase_TM_dom"/>
</dbReference>
<evidence type="ECO:0000256" key="1">
    <source>
        <dbReference type="ARBA" id="ARBA00004141"/>
    </source>
</evidence>
<dbReference type="PANTHER" id="PTHR15362">
    <property type="entry name" value="PHOSPHATIDYLINOSITOL SYNTHASE"/>
    <property type="match status" value="1"/>
</dbReference>
<evidence type="ECO:0000313" key="11">
    <source>
        <dbReference type="Proteomes" id="UP000237144"/>
    </source>
</evidence>
<evidence type="ECO:0000256" key="3">
    <source>
        <dbReference type="ARBA" id="ARBA00022692"/>
    </source>
</evidence>
<dbReference type="Pfam" id="PF01066">
    <property type="entry name" value="CDP-OH_P_transf"/>
    <property type="match status" value="1"/>
</dbReference>
<comment type="caution">
    <text evidence="10">The sequence shown here is derived from an EMBL/GenBank/DDBJ whole genome shotgun (WGS) entry which is preliminary data.</text>
</comment>
<reference evidence="10 11" key="1">
    <citation type="journal article" date="2018" name="Front. Microbiol.">
        <title>Prospects for Fungal Bioremediation of Acidic Radioactive Waste Sites: Characterization and Genome Sequence of Rhodotorula taiwanensis MD1149.</title>
        <authorList>
            <person name="Tkavc R."/>
            <person name="Matrosova V.Y."/>
            <person name="Grichenko O.E."/>
            <person name="Gostincar C."/>
            <person name="Volpe R.P."/>
            <person name="Klimenkova P."/>
            <person name="Gaidamakova E.K."/>
            <person name="Zhou C.E."/>
            <person name="Stewart B.J."/>
            <person name="Lyman M.G."/>
            <person name="Malfatti S.A."/>
            <person name="Rubinfeld B."/>
            <person name="Courtot M."/>
            <person name="Singh J."/>
            <person name="Dalgard C.L."/>
            <person name="Hamilton T."/>
            <person name="Frey K.G."/>
            <person name="Gunde-Cimerman N."/>
            <person name="Dugan L."/>
            <person name="Daly M.J."/>
        </authorList>
    </citation>
    <scope>NUCLEOTIDE SEQUENCE [LARGE SCALE GENOMIC DNA]</scope>
    <source>
        <strain evidence="10 11">MD1149</strain>
    </source>
</reference>
<feature type="transmembrane region" description="Helical" evidence="9">
    <location>
        <begin position="208"/>
        <end position="226"/>
    </location>
</feature>
<keyword evidence="11" id="KW-1185">Reference proteome</keyword>
<feature type="transmembrane region" description="Helical" evidence="9">
    <location>
        <begin position="145"/>
        <end position="165"/>
    </location>
</feature>
<feature type="transmembrane region" description="Helical" evidence="9">
    <location>
        <begin position="238"/>
        <end position="255"/>
    </location>
</feature>
<evidence type="ECO:0008006" key="12">
    <source>
        <dbReference type="Google" id="ProtNLM"/>
    </source>
</evidence>
<dbReference type="EMBL" id="PJQD01000140">
    <property type="protein sequence ID" value="POY70198.1"/>
    <property type="molecule type" value="Genomic_DNA"/>
</dbReference>
<dbReference type="PANTHER" id="PTHR15362:SF4">
    <property type="entry name" value="CDP-DIACYLGLYCEROL--INOSITOL 3-PHOSPHATIDYLTRANSFERASE"/>
    <property type="match status" value="1"/>
</dbReference>
<dbReference type="GO" id="GO:0005794">
    <property type="term" value="C:Golgi apparatus"/>
    <property type="evidence" value="ECO:0007669"/>
    <property type="project" value="TreeGrafter"/>
</dbReference>
<dbReference type="GO" id="GO:0016020">
    <property type="term" value="C:membrane"/>
    <property type="evidence" value="ECO:0007669"/>
    <property type="project" value="UniProtKB-SubCell"/>
</dbReference>
<name>A0A2S5B090_9BASI</name>
<evidence type="ECO:0000256" key="4">
    <source>
        <dbReference type="ARBA" id="ARBA00022989"/>
    </source>
</evidence>
<keyword evidence="5" id="KW-0443">Lipid metabolism</keyword>
<dbReference type="STRING" id="741276.A0A2S5B090"/>
<feature type="transmembrane region" description="Helical" evidence="9">
    <location>
        <begin position="261"/>
        <end position="281"/>
    </location>
</feature>
<keyword evidence="2 8" id="KW-0808">Transferase</keyword>
<dbReference type="PROSITE" id="PS00379">
    <property type="entry name" value="CDP_ALCOHOL_P_TRANSF"/>
    <property type="match status" value="1"/>
</dbReference>
<evidence type="ECO:0000256" key="6">
    <source>
        <dbReference type="ARBA" id="ARBA00023136"/>
    </source>
</evidence>
<gene>
    <name evidence="10" type="ORF">BMF94_6781</name>
</gene>
<comment type="similarity">
    <text evidence="8">Belongs to the CDP-alcohol phosphatidyltransferase class-I family.</text>
</comment>
<dbReference type="OrthoDB" id="10251079at2759"/>